<gene>
    <name evidence="3" type="ORF">L207DRAFT_452723</name>
</gene>
<dbReference type="InterPro" id="IPR010730">
    <property type="entry name" value="HET"/>
</dbReference>
<dbReference type="Pfam" id="PF06985">
    <property type="entry name" value="HET"/>
    <property type="match status" value="1"/>
</dbReference>
<dbReference type="PANTHER" id="PTHR33112:SF16">
    <property type="entry name" value="HETEROKARYON INCOMPATIBILITY DOMAIN-CONTAINING PROTEIN"/>
    <property type="match status" value="1"/>
</dbReference>
<organism evidence="3 4">
    <name type="scientific">Hyaloscypha variabilis (strain UAMH 11265 / GT02V1 / F)</name>
    <name type="common">Meliniomyces variabilis</name>
    <dbReference type="NCBI Taxonomy" id="1149755"/>
    <lineage>
        <taxon>Eukaryota</taxon>
        <taxon>Fungi</taxon>
        <taxon>Dikarya</taxon>
        <taxon>Ascomycota</taxon>
        <taxon>Pezizomycotina</taxon>
        <taxon>Leotiomycetes</taxon>
        <taxon>Helotiales</taxon>
        <taxon>Hyaloscyphaceae</taxon>
        <taxon>Hyaloscypha</taxon>
        <taxon>Hyaloscypha variabilis</taxon>
    </lineage>
</organism>
<reference evidence="3 4" key="1">
    <citation type="submission" date="2016-04" db="EMBL/GenBank/DDBJ databases">
        <title>A degradative enzymes factory behind the ericoid mycorrhizal symbiosis.</title>
        <authorList>
            <consortium name="DOE Joint Genome Institute"/>
            <person name="Martino E."/>
            <person name="Morin E."/>
            <person name="Grelet G."/>
            <person name="Kuo A."/>
            <person name="Kohler A."/>
            <person name="Daghino S."/>
            <person name="Barry K."/>
            <person name="Choi C."/>
            <person name="Cichocki N."/>
            <person name="Clum A."/>
            <person name="Copeland A."/>
            <person name="Hainaut M."/>
            <person name="Haridas S."/>
            <person name="Labutti K."/>
            <person name="Lindquist E."/>
            <person name="Lipzen A."/>
            <person name="Khouja H.-R."/>
            <person name="Murat C."/>
            <person name="Ohm R."/>
            <person name="Olson A."/>
            <person name="Spatafora J."/>
            <person name="Veneault-Fourrey C."/>
            <person name="Henrissat B."/>
            <person name="Grigoriev I."/>
            <person name="Martin F."/>
            <person name="Perotto S."/>
        </authorList>
    </citation>
    <scope>NUCLEOTIDE SEQUENCE [LARGE SCALE GENOMIC DNA]</scope>
    <source>
        <strain evidence="3 4">F</strain>
    </source>
</reference>
<keyword evidence="4" id="KW-1185">Reference proteome</keyword>
<proteinExistence type="predicted"/>
<evidence type="ECO:0000313" key="3">
    <source>
        <dbReference type="EMBL" id="PMD45624.1"/>
    </source>
</evidence>
<evidence type="ECO:0000313" key="4">
    <source>
        <dbReference type="Proteomes" id="UP000235786"/>
    </source>
</evidence>
<evidence type="ECO:0000256" key="1">
    <source>
        <dbReference type="SAM" id="MobiDB-lite"/>
    </source>
</evidence>
<sequence length="746" mass="84429">MATWHACNICYGFDIERALERIERCNGVRRALRLLQVQVIEKSARNGCPGCDLMRRAIAHFAVPSTVYVHIIFAVGMPMRIEGENIDLEIFVGTGEFSPGPCIGCAPCLSQVLTVENVAYLAQNWLRRCMNEHKTCLKYTHPPRWSRLPRRVLDVGSLDGAGELCLVENRNQFGHYIALSYCWGQDHNFTTTTKNLVDRLAQIDLRDLPKTFQDAVAVTRQMGIRYLWIDALCILQDDKEDWEREAADMKNVYGNAILTLSITCSSGVNQGFLGPRTKSLESPVQTSNSEQREEAYVFAWTSPEGQQISISVRCRLSHSAIISDIGDQATHPLLTRGWTFQERLLATRTLHFLREDLIWECKCRYWCECGGVNTDQMWESDMQGSTYNRVMIEPEKANLTAVWQSLVTNYSKRLLTHESDRLPALSGVAHRFGSLDMGLYMAGLWRKNLLWDLAWQTDHTAAQKPLREQSEQSIINTGLKEVTESSWNASQPPWRSPSWSWISTPLPVRWKTDNTRALDTGESMAQILNAECKLVGSDPMGRVASGKLLLRARVASFFPTSLENDHFVVSKRAVFHVDDSIKLIPDFPISQPGITIGQTLYAVQLFSYTKDTECHWMALAVLPVHLEEPTAPAENYDSESSSQILETEEQSEERSEPEARSWLLLGLTAVVKLGNLFGVPHKAVGYFADAKITSNHPPKYLPPSHGFTAEYHETFRRVGFLEGQHLRNYQPSDWFHGVASREISII</sequence>
<dbReference type="Proteomes" id="UP000235786">
    <property type="component" value="Unassembled WGS sequence"/>
</dbReference>
<dbReference type="PANTHER" id="PTHR33112">
    <property type="entry name" value="DOMAIN PROTEIN, PUTATIVE-RELATED"/>
    <property type="match status" value="1"/>
</dbReference>
<dbReference type="OrthoDB" id="3562689at2759"/>
<evidence type="ECO:0000259" key="2">
    <source>
        <dbReference type="Pfam" id="PF06985"/>
    </source>
</evidence>
<feature type="domain" description="Heterokaryon incompatibility" evidence="2">
    <location>
        <begin position="176"/>
        <end position="342"/>
    </location>
</feature>
<name>A0A2J6S4D0_HYAVF</name>
<dbReference type="EMBL" id="KZ613940">
    <property type="protein sequence ID" value="PMD45624.1"/>
    <property type="molecule type" value="Genomic_DNA"/>
</dbReference>
<dbReference type="AlphaFoldDB" id="A0A2J6S4D0"/>
<accession>A0A2J6S4D0</accession>
<protein>
    <submittedName>
        <fullName evidence="3">HET-domain-containing protein</fullName>
    </submittedName>
</protein>
<feature type="region of interest" description="Disordered" evidence="1">
    <location>
        <begin position="631"/>
        <end position="657"/>
    </location>
</feature>